<organism evidence="1 2">
    <name type="scientific">Popillia japonica</name>
    <name type="common">Japanese beetle</name>
    <dbReference type="NCBI Taxonomy" id="7064"/>
    <lineage>
        <taxon>Eukaryota</taxon>
        <taxon>Metazoa</taxon>
        <taxon>Ecdysozoa</taxon>
        <taxon>Arthropoda</taxon>
        <taxon>Hexapoda</taxon>
        <taxon>Insecta</taxon>
        <taxon>Pterygota</taxon>
        <taxon>Neoptera</taxon>
        <taxon>Endopterygota</taxon>
        <taxon>Coleoptera</taxon>
        <taxon>Polyphaga</taxon>
        <taxon>Scarabaeiformia</taxon>
        <taxon>Scarabaeidae</taxon>
        <taxon>Rutelinae</taxon>
        <taxon>Popillia</taxon>
    </lineage>
</organism>
<evidence type="ECO:0000313" key="1">
    <source>
        <dbReference type="EMBL" id="KAK9718515.1"/>
    </source>
</evidence>
<comment type="caution">
    <text evidence="1">The sequence shown here is derived from an EMBL/GenBank/DDBJ whole genome shotgun (WGS) entry which is preliminary data.</text>
</comment>
<gene>
    <name evidence="1" type="ORF">QE152_g23112</name>
</gene>
<proteinExistence type="predicted"/>
<name>A0AAW1KJT0_POPJA</name>
<dbReference type="Proteomes" id="UP001458880">
    <property type="component" value="Unassembled WGS sequence"/>
</dbReference>
<evidence type="ECO:0000313" key="2">
    <source>
        <dbReference type="Proteomes" id="UP001458880"/>
    </source>
</evidence>
<accession>A0AAW1KJT0</accession>
<sequence>MDKQVEVRDNFQIVYKVEQKMSITEEIFITTAVKAAIAGVTTTETAVGIAIMVIGATLSKGREVIISRDVEFNEKVFWYTRKIDVVNDDEDGENDKENEMEDDYQDTVIDDESEGDDTVLGESDTEKRRVKMPIKYKDYEMYMALVQPVLLKMLLCENEVLKN</sequence>
<dbReference type="AlphaFoldDB" id="A0AAW1KJT0"/>
<keyword evidence="2" id="KW-1185">Reference proteome</keyword>
<reference evidence="1 2" key="1">
    <citation type="journal article" date="2024" name="BMC Genomics">
        <title>De novo assembly and annotation of Popillia japonica's genome with initial clues to its potential as an invasive pest.</title>
        <authorList>
            <person name="Cucini C."/>
            <person name="Boschi S."/>
            <person name="Funari R."/>
            <person name="Cardaioli E."/>
            <person name="Iannotti N."/>
            <person name="Marturano G."/>
            <person name="Paoli F."/>
            <person name="Bruttini M."/>
            <person name="Carapelli A."/>
            <person name="Frati F."/>
            <person name="Nardi F."/>
        </authorList>
    </citation>
    <scope>NUCLEOTIDE SEQUENCE [LARGE SCALE GENOMIC DNA]</scope>
    <source>
        <strain evidence="1">DMR45628</strain>
    </source>
</reference>
<protein>
    <submittedName>
        <fullName evidence="1">Uncharacterized protein</fullName>
    </submittedName>
</protein>
<dbReference type="EMBL" id="JASPKY010000227">
    <property type="protein sequence ID" value="KAK9718515.1"/>
    <property type="molecule type" value="Genomic_DNA"/>
</dbReference>